<dbReference type="Gene3D" id="3.40.50.410">
    <property type="entry name" value="von Willebrand factor, type A domain"/>
    <property type="match status" value="1"/>
</dbReference>
<organism evidence="3 4">
    <name type="scientific">Giardia duodenalis assemblage B</name>
    <dbReference type="NCBI Taxonomy" id="1394984"/>
    <lineage>
        <taxon>Eukaryota</taxon>
        <taxon>Metamonada</taxon>
        <taxon>Diplomonadida</taxon>
        <taxon>Hexamitidae</taxon>
        <taxon>Giardiinae</taxon>
        <taxon>Giardia</taxon>
    </lineage>
</organism>
<dbReference type="PANTHER" id="PTHR13803">
    <property type="entry name" value="SEC24-RELATED PROTEIN"/>
    <property type="match status" value="1"/>
</dbReference>
<dbReference type="InterPro" id="IPR029006">
    <property type="entry name" value="ADF-H/Gelsolin-like_dom_sf"/>
</dbReference>
<dbReference type="Gene3D" id="2.30.30.380">
    <property type="entry name" value="Zn-finger domain of Sec23/24"/>
    <property type="match status" value="1"/>
</dbReference>
<dbReference type="PANTHER" id="PTHR13803:SF39">
    <property type="entry name" value="SECRETORY 24AB, ISOFORM A"/>
    <property type="match status" value="1"/>
</dbReference>
<gene>
    <name evidence="3" type="ORF">QR46_1016</name>
</gene>
<feature type="domain" description="Zinc finger Sec23/Sec24-type" evidence="2">
    <location>
        <begin position="119"/>
        <end position="156"/>
    </location>
</feature>
<protein>
    <submittedName>
        <fullName evidence="3">Sec24/ putative zinc-finger domain protein</fullName>
    </submittedName>
</protein>
<dbReference type="SUPFAM" id="SSF53300">
    <property type="entry name" value="vWA-like"/>
    <property type="match status" value="1"/>
</dbReference>
<dbReference type="GO" id="GO:0030127">
    <property type="term" value="C:COPII vesicle coat"/>
    <property type="evidence" value="ECO:0007669"/>
    <property type="project" value="InterPro"/>
</dbReference>
<dbReference type="InterPro" id="IPR006895">
    <property type="entry name" value="Znf_Sec23_Sec24"/>
</dbReference>
<dbReference type="GO" id="GO:0090110">
    <property type="term" value="P:COPII-coated vesicle cargo loading"/>
    <property type="evidence" value="ECO:0007669"/>
    <property type="project" value="TreeGrafter"/>
</dbReference>
<dbReference type="Gene3D" id="3.40.20.10">
    <property type="entry name" value="Severin"/>
    <property type="match status" value="1"/>
</dbReference>
<name>A0A132NY09_GIAIN</name>
<keyword evidence="3" id="KW-0862">Zinc</keyword>
<dbReference type="Gene3D" id="1.20.120.730">
    <property type="entry name" value="Sec23/Sec24 helical domain"/>
    <property type="match status" value="2"/>
</dbReference>
<dbReference type="Gene3D" id="2.60.40.1670">
    <property type="entry name" value="beta-sandwich domain of Sec23/24"/>
    <property type="match status" value="1"/>
</dbReference>
<dbReference type="InterPro" id="IPR050550">
    <property type="entry name" value="SEC23_SEC24_subfamily"/>
</dbReference>
<feature type="region of interest" description="Disordered" evidence="1">
    <location>
        <begin position="901"/>
        <end position="923"/>
    </location>
</feature>
<evidence type="ECO:0000256" key="1">
    <source>
        <dbReference type="SAM" id="MobiDB-lite"/>
    </source>
</evidence>
<dbReference type="EMBL" id="JXTI01000018">
    <property type="protein sequence ID" value="KWX14959.1"/>
    <property type="molecule type" value="Genomic_DNA"/>
</dbReference>
<dbReference type="SUPFAM" id="SSF82919">
    <property type="entry name" value="Zn-finger domain of Sec23/24"/>
    <property type="match status" value="1"/>
</dbReference>
<dbReference type="Proteomes" id="UP000070089">
    <property type="component" value="Unassembled WGS sequence"/>
</dbReference>
<dbReference type="AlphaFoldDB" id="A0A132NY09"/>
<dbReference type="InterPro" id="IPR036465">
    <property type="entry name" value="vWFA_dom_sf"/>
</dbReference>
<evidence type="ECO:0000259" key="2">
    <source>
        <dbReference type="Pfam" id="PF04810"/>
    </source>
</evidence>
<dbReference type="GO" id="GO:0070971">
    <property type="term" value="C:endoplasmic reticulum exit site"/>
    <property type="evidence" value="ECO:0007669"/>
    <property type="project" value="TreeGrafter"/>
</dbReference>
<reference evidence="3 4" key="1">
    <citation type="journal article" date="2015" name="Mol. Biochem. Parasitol.">
        <title>Identification of polymorphic genes for use in assemblage B genotyping assays through comparative genomics of multiple assemblage B Giardia duodenalis isolates.</title>
        <authorList>
            <person name="Wielinga C."/>
            <person name="Thompson R.C."/>
            <person name="Monis P."/>
            <person name="Ryan U."/>
        </authorList>
    </citation>
    <scope>NUCLEOTIDE SEQUENCE [LARGE SCALE GENOMIC DNA]</scope>
    <source>
        <strain evidence="3 4">BAH15c1</strain>
    </source>
</reference>
<dbReference type="GO" id="GO:0006886">
    <property type="term" value="P:intracellular protein transport"/>
    <property type="evidence" value="ECO:0007669"/>
    <property type="project" value="InterPro"/>
</dbReference>
<dbReference type="GO" id="GO:0000149">
    <property type="term" value="F:SNARE binding"/>
    <property type="evidence" value="ECO:0007669"/>
    <property type="project" value="TreeGrafter"/>
</dbReference>
<dbReference type="OrthoDB" id="49016at2759"/>
<sequence length="1013" mass="113328">MTNRKYSILQQSARASSTFARSYREVPEDMKELVQEPFQRHGSVEPSASSMLMYMSSQRYKKGIKSCNSPFMTTTHKIFPRSSTLESQIKFSLGLIVEPLSPIGDAKITLQQDMGLQLPRCSSCGAYINGYNRFTDTRTTVFCCICDELTHLPPTYSSLLRSVNTVRPELSHEAYDYLCSTPTVRAEAEHTELTSVDGMRVCYYVVELTEHTVRTKKAIEVLTAIVGHLDYLVDVHNRSSCSIYVGLLFFNAFVHVLARASPESQDLHIYSLMDKNMLPIPSGFLISISDLHSFNAFYSFIKGVVHALVSKQVLSFVPPTLTQVRHNELSHALELVAEILKSWGGRVVIFISTQPKNLAPGQYDSGGRATRQDNFDMKNQFSCLSAFYGDMAIQFVRLKISVSVVLIPASSISGFGSVLELSRHTSGGLWYVEKFSPCASSVPIQLFLQREFGEISCFDIYCSIHLPKQLSVKHVLGHVMHRSDLVMYLAAATQASSCGARLQVHGDIDGDIAYYQTHTSFVTFFGQRVTRVCTKPIRLSSDITKIITSVNPHILMNMYAKLIAQTLRWSPYIGNTQNLILNKGADLYITYVSSLSETIDSVTAGKVLRRNLRECLALYYNTLPDVVCYQRSNIFKLDLVDEVRFLDYCPQLKALPELVFSMLKTDMLDLSPPRPESMIKSLVSMMTLESMITADISSYLHPNLYYIDITDVATTASTDPKSVQLPLLSASLEKPGVYLLESFYCLYVLININPISPLYDSLVFSKCSGCVATTAQPAATAVPSDAAAEDEEQFQTPNLVQIIEDVPARQKHDEIDNITMTMAEQNKVISAIESNQSSVALFKRSSFFAKPLASSRSHSTIREKLSAGYKGVREFIRSPSLALSNPRDDPRHPYTSAQMEFPRSLSVQPSASDKQQKSHCRRSKIKQSYEMLYLRADSEAAAQVSLEIETIQRKVHEARGVQLNVIVVSAHGAYADSIANYMILSDTPRGISFDAFKRSIEDHIFKSYDLLEE</sequence>
<evidence type="ECO:0000313" key="4">
    <source>
        <dbReference type="Proteomes" id="UP000070089"/>
    </source>
</evidence>
<dbReference type="Pfam" id="PF04810">
    <property type="entry name" value="zf-Sec23_Sec24"/>
    <property type="match status" value="1"/>
</dbReference>
<dbReference type="InterPro" id="IPR036174">
    <property type="entry name" value="Znf_Sec23_Sec24_sf"/>
</dbReference>
<dbReference type="GO" id="GO:0008270">
    <property type="term" value="F:zinc ion binding"/>
    <property type="evidence" value="ECO:0007669"/>
    <property type="project" value="UniProtKB-KW"/>
</dbReference>
<proteinExistence type="predicted"/>
<accession>A0A132NY09</accession>
<comment type="caution">
    <text evidence="3">The sequence shown here is derived from an EMBL/GenBank/DDBJ whole genome shotgun (WGS) entry which is preliminary data.</text>
</comment>
<keyword evidence="3" id="KW-0863">Zinc-finger</keyword>
<dbReference type="SUPFAM" id="SSF81995">
    <property type="entry name" value="beta-sandwich domain of Sec23/24"/>
    <property type="match status" value="1"/>
</dbReference>
<keyword evidence="3" id="KW-0479">Metal-binding</keyword>
<dbReference type="VEuPathDB" id="GiardiaDB:QR46_1016"/>
<evidence type="ECO:0000313" key="3">
    <source>
        <dbReference type="EMBL" id="KWX14959.1"/>
    </source>
</evidence>